<keyword evidence="2" id="KW-0812">Transmembrane</keyword>
<gene>
    <name evidence="3" type="ORF">AVDCRST_MAG82-2724</name>
</gene>
<dbReference type="AlphaFoldDB" id="A0A6J4QFF0"/>
<evidence type="ECO:0000313" key="3">
    <source>
        <dbReference type="EMBL" id="CAA9439305.1"/>
    </source>
</evidence>
<keyword evidence="2" id="KW-1133">Transmembrane helix</keyword>
<feature type="transmembrane region" description="Helical" evidence="2">
    <location>
        <begin position="21"/>
        <end position="40"/>
    </location>
</feature>
<sequence>MPDLRRVVGERSIRGNDEGGVRAGRVVYLALIFGCLFVFAGCGSDESQAPVTPTQSPETSTPAGTPTGTAVVGAGQAESTRDEAFKLNTTQPVPPNFEEAYGRRARLVVQFYKLDQDSLSYPQGLSVDRKVNKSMMRLSTKYPTIEFFSYGIADPGPVGDEQSLQPGEYGTLAAQLGVGITPFIAMLAPSGEEYVITNLFEGYVPRPVLSQALFDLAAVQVEDNTSDANVTLDQVQTTDEGGGIEYFTVQNRGTKSVNLQGFTLRVLDPETAQVTPGAPGVTIDSDIRVERGQNVSIGRVPDIVDDEGKRVAGTFEGGTSLDLAPGDQIALLDPGGAVASTITV</sequence>
<accession>A0A6J4QFF0</accession>
<feature type="compositionally biased region" description="Polar residues" evidence="1">
    <location>
        <begin position="47"/>
        <end position="60"/>
    </location>
</feature>
<evidence type="ECO:0000256" key="2">
    <source>
        <dbReference type="SAM" id="Phobius"/>
    </source>
</evidence>
<proteinExistence type="predicted"/>
<dbReference type="EMBL" id="CADCVA010000341">
    <property type="protein sequence ID" value="CAA9439305.1"/>
    <property type="molecule type" value="Genomic_DNA"/>
</dbReference>
<feature type="region of interest" description="Disordered" evidence="1">
    <location>
        <begin position="47"/>
        <end position="67"/>
    </location>
</feature>
<organism evidence="3">
    <name type="scientific">uncultured Rubrobacteraceae bacterium</name>
    <dbReference type="NCBI Taxonomy" id="349277"/>
    <lineage>
        <taxon>Bacteria</taxon>
        <taxon>Bacillati</taxon>
        <taxon>Actinomycetota</taxon>
        <taxon>Rubrobacteria</taxon>
        <taxon>Rubrobacterales</taxon>
        <taxon>Rubrobacteraceae</taxon>
        <taxon>environmental samples</taxon>
    </lineage>
</organism>
<keyword evidence="2" id="KW-0472">Membrane</keyword>
<evidence type="ECO:0008006" key="4">
    <source>
        <dbReference type="Google" id="ProtNLM"/>
    </source>
</evidence>
<name>A0A6J4QFF0_9ACTN</name>
<protein>
    <recommendedName>
        <fullName evidence="4">LTD domain-containing protein</fullName>
    </recommendedName>
</protein>
<reference evidence="3" key="1">
    <citation type="submission" date="2020-02" db="EMBL/GenBank/DDBJ databases">
        <authorList>
            <person name="Meier V. D."/>
        </authorList>
    </citation>
    <scope>NUCLEOTIDE SEQUENCE</scope>
    <source>
        <strain evidence="3">AVDCRST_MAG82</strain>
    </source>
</reference>
<evidence type="ECO:0000256" key="1">
    <source>
        <dbReference type="SAM" id="MobiDB-lite"/>
    </source>
</evidence>